<accession>A0A1R1JZS0</accession>
<evidence type="ECO:0000256" key="1">
    <source>
        <dbReference type="SAM" id="SignalP"/>
    </source>
</evidence>
<dbReference type="OrthoDB" id="9805728at2"/>
<keyword evidence="3" id="KW-0378">Hydrolase</keyword>
<dbReference type="GO" id="GO:0070290">
    <property type="term" value="F:N-acylphosphatidylethanolamine-specific phospholipase D activity"/>
    <property type="evidence" value="ECO:0007669"/>
    <property type="project" value="InterPro"/>
</dbReference>
<evidence type="ECO:0000313" key="4">
    <source>
        <dbReference type="Proteomes" id="UP000187251"/>
    </source>
</evidence>
<dbReference type="InterPro" id="IPR024884">
    <property type="entry name" value="NAPE-PLD"/>
</dbReference>
<dbReference type="GO" id="GO:0005737">
    <property type="term" value="C:cytoplasm"/>
    <property type="evidence" value="ECO:0007669"/>
    <property type="project" value="TreeGrafter"/>
</dbReference>
<organism evidence="3 4">
    <name type="scientific">Alcaligenes xylosoxydans xylosoxydans</name>
    <name type="common">Achromobacter xylosoxidans</name>
    <dbReference type="NCBI Taxonomy" id="85698"/>
    <lineage>
        <taxon>Bacteria</taxon>
        <taxon>Pseudomonadati</taxon>
        <taxon>Pseudomonadota</taxon>
        <taxon>Betaproteobacteria</taxon>
        <taxon>Burkholderiales</taxon>
        <taxon>Alcaligenaceae</taxon>
        <taxon>Achromobacter</taxon>
    </lineage>
</organism>
<sequence length="373" mass="41597">MRSWPRTWLRAAFIAVSALAISACAYLQHPKFGKLPEGADLARIERSPNYVNGEFMNLVETPMFTEGASFTSVLLGNLFSQAEGRRPDKPIPTVKTDLRALDIERDTVVWLGHSSYFVQLGGRRLLIDPVFSSYAAPVPVSNRAFPGTGIYTAEDMPPIDYLLITHDHWDHLDWASVTALQDKVKNVITALGVGSHLRYWGYPANQVHEGDWFDTIALEAGFLVHVVPARHFSGRLLTRNKTLWAGFVLEASGKRLLFGGDSGYGPHIAAIAAKFPSFDLVSLDSGQYDRRWAYLHMTPEETADAAELLRAKLLLPAHVGRFAMGVHPWDDPFKRIAAAGANRDFRLLMPRIGEPVWLDGSTQHFSEWWACAD</sequence>
<dbReference type="SMART" id="SM00849">
    <property type="entry name" value="Lactamase_B"/>
    <property type="match status" value="1"/>
</dbReference>
<name>A0A1R1JZS0_ALCXX</name>
<dbReference type="SUPFAM" id="SSF56281">
    <property type="entry name" value="Metallo-hydrolase/oxidoreductase"/>
    <property type="match status" value="1"/>
</dbReference>
<dbReference type="PANTHER" id="PTHR15032:SF4">
    <property type="entry name" value="N-ACYL-PHOSPHATIDYLETHANOLAMINE-HYDROLYZING PHOSPHOLIPASE D"/>
    <property type="match status" value="1"/>
</dbReference>
<dbReference type="PIRSF" id="PIRSF038896">
    <property type="entry name" value="NAPE-PLD"/>
    <property type="match status" value="1"/>
</dbReference>
<comment type="caution">
    <text evidence="3">The sequence shown here is derived from an EMBL/GenBank/DDBJ whole genome shotgun (WGS) entry which is preliminary data.</text>
</comment>
<gene>
    <name evidence="3" type="ORF">BIZ92_08205</name>
</gene>
<keyword evidence="1" id="KW-0732">Signal</keyword>
<feature type="domain" description="Metallo-beta-lactamase" evidence="2">
    <location>
        <begin position="112"/>
        <end position="318"/>
    </location>
</feature>
<dbReference type="Proteomes" id="UP000187251">
    <property type="component" value="Unassembled WGS sequence"/>
</dbReference>
<feature type="chain" id="PRO_5010330685" evidence="1">
    <location>
        <begin position="26"/>
        <end position="373"/>
    </location>
</feature>
<dbReference type="PROSITE" id="PS51257">
    <property type="entry name" value="PROKAR_LIPOPROTEIN"/>
    <property type="match status" value="1"/>
</dbReference>
<evidence type="ECO:0000259" key="2">
    <source>
        <dbReference type="SMART" id="SM00849"/>
    </source>
</evidence>
<dbReference type="PANTHER" id="PTHR15032">
    <property type="entry name" value="N-ACYL-PHOSPHATIDYLETHANOLAMINE-HYDROLYZING PHOSPHOLIPASE D"/>
    <property type="match status" value="1"/>
</dbReference>
<evidence type="ECO:0000313" key="3">
    <source>
        <dbReference type="EMBL" id="OMG92639.1"/>
    </source>
</evidence>
<dbReference type="Gene3D" id="3.60.15.10">
    <property type="entry name" value="Ribonuclease Z/Hydroxyacylglutathione hydrolase-like"/>
    <property type="match status" value="1"/>
</dbReference>
<reference evidence="3 4" key="1">
    <citation type="submission" date="2016-09" db="EMBL/GenBank/DDBJ databases">
        <title>Phylogenomics of Achromobacter.</title>
        <authorList>
            <person name="Jeukens J."/>
            <person name="Freschi L."/>
            <person name="Vincent A.T."/>
            <person name="Emond-Rheault J.-G."/>
            <person name="Kukavica-Ibrulj I."/>
            <person name="Charette S.J."/>
            <person name="Levesque R.C."/>
        </authorList>
    </citation>
    <scope>NUCLEOTIDE SEQUENCE [LARGE SCALE GENOMIC DNA]</scope>
    <source>
        <strain evidence="3 4">AUS488</strain>
    </source>
</reference>
<dbReference type="GO" id="GO:0008270">
    <property type="term" value="F:zinc ion binding"/>
    <property type="evidence" value="ECO:0007669"/>
    <property type="project" value="InterPro"/>
</dbReference>
<dbReference type="InterPro" id="IPR036866">
    <property type="entry name" value="RibonucZ/Hydroxyglut_hydro"/>
</dbReference>
<dbReference type="EMBL" id="MJMN01000002">
    <property type="protein sequence ID" value="OMG92639.1"/>
    <property type="molecule type" value="Genomic_DNA"/>
</dbReference>
<proteinExistence type="predicted"/>
<feature type="signal peptide" evidence="1">
    <location>
        <begin position="1"/>
        <end position="25"/>
    </location>
</feature>
<dbReference type="AlphaFoldDB" id="A0A1R1JZS0"/>
<protein>
    <submittedName>
        <fullName evidence="3">MBL fold metallo-hydrolase</fullName>
    </submittedName>
</protein>
<dbReference type="InterPro" id="IPR001279">
    <property type="entry name" value="Metallo-B-lactamas"/>
</dbReference>
<dbReference type="Pfam" id="PF12706">
    <property type="entry name" value="Lactamase_B_2"/>
    <property type="match status" value="1"/>
</dbReference>